<dbReference type="PANTHER" id="PTHR46411:SF2">
    <property type="entry name" value="AAA+ ATPASE DOMAIN-CONTAINING PROTEIN"/>
    <property type="match status" value="1"/>
</dbReference>
<feature type="region of interest" description="Disordered" evidence="1">
    <location>
        <begin position="306"/>
        <end position="361"/>
    </location>
</feature>
<organism evidence="3 4">
    <name type="scientific">Apiospora marii</name>
    <dbReference type="NCBI Taxonomy" id="335849"/>
    <lineage>
        <taxon>Eukaryota</taxon>
        <taxon>Fungi</taxon>
        <taxon>Dikarya</taxon>
        <taxon>Ascomycota</taxon>
        <taxon>Pezizomycotina</taxon>
        <taxon>Sordariomycetes</taxon>
        <taxon>Xylariomycetidae</taxon>
        <taxon>Amphisphaeriales</taxon>
        <taxon>Apiosporaceae</taxon>
        <taxon>Apiospora</taxon>
    </lineage>
</organism>
<dbReference type="Pfam" id="PF22942">
    <property type="entry name" value="DUF7025"/>
    <property type="match status" value="1"/>
</dbReference>
<dbReference type="Pfam" id="PF00004">
    <property type="entry name" value="AAA"/>
    <property type="match status" value="1"/>
</dbReference>
<feature type="compositionally biased region" description="Polar residues" evidence="1">
    <location>
        <begin position="62"/>
        <end position="72"/>
    </location>
</feature>
<feature type="compositionally biased region" description="Basic and acidic residues" evidence="1">
    <location>
        <begin position="1033"/>
        <end position="1061"/>
    </location>
</feature>
<accession>A0ABR1R1I5</accession>
<comment type="caution">
    <text evidence="3">The sequence shown here is derived from an EMBL/GenBank/DDBJ whole genome shotgun (WGS) entry which is preliminary data.</text>
</comment>
<dbReference type="CDD" id="cd19481">
    <property type="entry name" value="RecA-like_protease"/>
    <property type="match status" value="1"/>
</dbReference>
<feature type="compositionally biased region" description="Polar residues" evidence="1">
    <location>
        <begin position="12"/>
        <end position="27"/>
    </location>
</feature>
<feature type="region of interest" description="Disordered" evidence="1">
    <location>
        <begin position="1033"/>
        <end position="1138"/>
    </location>
</feature>
<feature type="compositionally biased region" description="Basic and acidic residues" evidence="1">
    <location>
        <begin position="1099"/>
        <end position="1122"/>
    </location>
</feature>
<proteinExistence type="predicted"/>
<dbReference type="InterPro" id="IPR054289">
    <property type="entry name" value="DUF7025"/>
</dbReference>
<dbReference type="InterPro" id="IPR003593">
    <property type="entry name" value="AAA+_ATPase"/>
</dbReference>
<feature type="non-terminal residue" evidence="3">
    <location>
        <position position="1138"/>
    </location>
</feature>
<dbReference type="InterPro" id="IPR056599">
    <property type="entry name" value="AAA_lid_fung"/>
</dbReference>
<feature type="compositionally biased region" description="Basic and acidic residues" evidence="1">
    <location>
        <begin position="326"/>
        <end position="354"/>
    </location>
</feature>
<feature type="compositionally biased region" description="Basic and acidic residues" evidence="1">
    <location>
        <begin position="50"/>
        <end position="60"/>
    </location>
</feature>
<evidence type="ECO:0000313" key="3">
    <source>
        <dbReference type="EMBL" id="KAK7995905.1"/>
    </source>
</evidence>
<evidence type="ECO:0000259" key="2">
    <source>
        <dbReference type="SMART" id="SM00382"/>
    </source>
</evidence>
<dbReference type="EMBL" id="JAQQWI010000022">
    <property type="protein sequence ID" value="KAK7995905.1"/>
    <property type="molecule type" value="Genomic_DNA"/>
</dbReference>
<dbReference type="InterPro" id="IPR027417">
    <property type="entry name" value="P-loop_NTPase"/>
</dbReference>
<protein>
    <recommendedName>
        <fullName evidence="2">AAA+ ATPase domain-containing protein</fullName>
    </recommendedName>
</protein>
<dbReference type="Gene3D" id="3.40.50.300">
    <property type="entry name" value="P-loop containing nucleotide triphosphate hydrolases"/>
    <property type="match status" value="1"/>
</dbReference>
<evidence type="ECO:0000256" key="1">
    <source>
        <dbReference type="SAM" id="MobiDB-lite"/>
    </source>
</evidence>
<gene>
    <name evidence="3" type="ORF">PG991_015372</name>
</gene>
<reference evidence="3 4" key="1">
    <citation type="submission" date="2023-01" db="EMBL/GenBank/DDBJ databases">
        <title>Analysis of 21 Apiospora genomes using comparative genomics revels a genus with tremendous synthesis potential of carbohydrate active enzymes and secondary metabolites.</title>
        <authorList>
            <person name="Sorensen T."/>
        </authorList>
    </citation>
    <scope>NUCLEOTIDE SEQUENCE [LARGE SCALE GENOMIC DNA]</scope>
    <source>
        <strain evidence="3 4">CBS 20057</strain>
    </source>
</reference>
<keyword evidence="4" id="KW-1185">Reference proteome</keyword>
<dbReference type="InterPro" id="IPR003959">
    <property type="entry name" value="ATPase_AAA_core"/>
</dbReference>
<dbReference type="Proteomes" id="UP001396898">
    <property type="component" value="Unassembled WGS sequence"/>
</dbReference>
<feature type="domain" description="AAA+ ATPase" evidence="2">
    <location>
        <begin position="780"/>
        <end position="905"/>
    </location>
</feature>
<dbReference type="SUPFAM" id="SSF52540">
    <property type="entry name" value="P-loop containing nucleoside triphosphate hydrolases"/>
    <property type="match status" value="1"/>
</dbReference>
<dbReference type="PANTHER" id="PTHR46411">
    <property type="entry name" value="FAMILY ATPASE, PUTATIVE-RELATED"/>
    <property type="match status" value="1"/>
</dbReference>
<evidence type="ECO:0000313" key="4">
    <source>
        <dbReference type="Proteomes" id="UP001396898"/>
    </source>
</evidence>
<feature type="compositionally biased region" description="Polar residues" evidence="1">
    <location>
        <begin position="306"/>
        <end position="325"/>
    </location>
</feature>
<sequence length="1138" mass="128526">MSEAMKAADQTGLPSPTLNSETNTQDVQESHDKILETEAPSVEDLPSPGEHPDLTTDPKTDQGASSAGTVTPNPELESIREAGRQRTEQVLLAKAALKYAARKLRDVVAVNSSTLEEDIADINQAIGTFAEQRKQRHPALQPPLRTPIPPPPFIQGPPQPRLPGLIELESRRPCEVERLLMEDWRSRGFLSNGGRPQDLSPVIQAFYRNLPSAAPDPDSIVSREDFEEIHTKSHGLEKPQRVRINSPLLFKDLESVCGLQLPSHPYAQVGFTIQVQKLLVNNWRGIHTAISRMRDELKSMEQEYNLDTGTTEPSPPTDEQSQDVSQIRDPDRSVEDMELRTIEGQDEKKGDASKADGVQDGLGVSVSSSSLISDDDESIDDTYLAARAKLSLRLSHLTVLFNFIKTDLGHLVGLRMKIQEGTLETISFEEVYHLYNPGDLIINRKAHVDHLHQVYAVTGGRVRLGRHESAYRQPGQTPDDADDAPDAGVGTWTDVVIDCFRMRWDGTHVGPFRLTHRVRHFVGERTITDLDFFPVRFRENHEHICAALEERGKKVLLCHGHMKYEGLTVAASGQQSPPPPPRFPEYAPALTFESITGVSEGGMEIESDVYVDMKAYHQTLPPPMRAFGKLRRVRPSPREVIESLPGPNLILDYHTGDHDVDEAKSDEFMARCFYLLNPRTPEEIVGRTACLSLLSRSVPVYEFRSREWIWVDITQVEPIDKAEETRIRGWKDLVIDDKYRHLLESLVNNHMSPTEQKRAQSQTGEDLPISQIDLIQGKGRGLIILLHGPPGTGKTSTAEAIAAYTGKPLYAITCGDIGLDAEDVEANLLRHTRLAEKWGCVLLLDEADVFLARRSLSDVDRNALVSVFLRRLEYYSGILFLTTNIVGMIDEAFKSRIHVALRYDTIDERTTGQIWKNLLRRINRDNRASDLKITFDERELLKFAMDDFEEHENDHSTWNARQIRNAFSTAIAMGQFDRLERIRQEEVNPEEAMASGDKSLTTIKLTRRNFIRIAKIADDFEYYMHSVRGDDAETAHTNQQRDDFFLHQRTPPRKDYRRTAAYDDDDYGSSSGRRRGHPSSSRLSRPAFSGKKSAAKRPSYRDKSDERNSEVDESGHDSDVRSRRMRRSRKTLSGDEAN</sequence>
<name>A0ABR1R1I5_9PEZI</name>
<feature type="region of interest" description="Disordered" evidence="1">
    <location>
        <begin position="1"/>
        <end position="83"/>
    </location>
</feature>
<dbReference type="Pfam" id="PF23232">
    <property type="entry name" value="AAA_lid_13"/>
    <property type="match status" value="1"/>
</dbReference>
<dbReference type="SMART" id="SM00382">
    <property type="entry name" value="AAA"/>
    <property type="match status" value="1"/>
</dbReference>